<dbReference type="InterPro" id="IPR011008">
    <property type="entry name" value="Dimeric_a/b-barrel"/>
</dbReference>
<accession>A0A2K8KFU8</accession>
<evidence type="ECO:0000313" key="1">
    <source>
        <dbReference type="EMBL" id="ATX65040.1"/>
    </source>
</evidence>
<evidence type="ECO:0000313" key="2">
    <source>
        <dbReference type="Proteomes" id="UP000228948"/>
    </source>
</evidence>
<dbReference type="KEGG" id="rbg:BG454_03670"/>
<dbReference type="EMBL" id="CP024899">
    <property type="protein sequence ID" value="ATX65040.1"/>
    <property type="molecule type" value="Genomic_DNA"/>
</dbReference>
<dbReference type="RefSeq" id="WP_071479645.1">
    <property type="nucleotide sequence ID" value="NZ_CP024899.1"/>
</dbReference>
<reference evidence="1 2" key="1">
    <citation type="submission" date="2017-11" db="EMBL/GenBank/DDBJ databases">
        <title>Revised Sequence and Annotation of the Rhodobaca barguzinensis strain alga05 Genome.</title>
        <authorList>
            <person name="Kopejtka K."/>
            <person name="Tomasch J.M."/>
            <person name="Bunk B."/>
            <person name="Koblizek M."/>
        </authorList>
    </citation>
    <scope>NUCLEOTIDE SEQUENCE [LARGE SCALE GENOMIC DNA]</scope>
    <source>
        <strain evidence="2">alga05</strain>
    </source>
</reference>
<proteinExistence type="predicted"/>
<dbReference type="OrthoDB" id="8419030at2"/>
<dbReference type="SUPFAM" id="SSF54909">
    <property type="entry name" value="Dimeric alpha+beta barrel"/>
    <property type="match status" value="1"/>
</dbReference>
<dbReference type="AlphaFoldDB" id="A0A2K8KFU8"/>
<dbReference type="Proteomes" id="UP000228948">
    <property type="component" value="Chromosome"/>
</dbReference>
<keyword evidence="2" id="KW-1185">Reference proteome</keyword>
<protein>
    <recommendedName>
        <fullName evidence="3">ABM domain-containing protein</fullName>
    </recommendedName>
</protein>
<organism evidence="1 2">
    <name type="scientific">Roseinatronobacter bogoriensis subsp. barguzinensis</name>
    <dbReference type="NCBI Taxonomy" id="441209"/>
    <lineage>
        <taxon>Bacteria</taxon>
        <taxon>Pseudomonadati</taxon>
        <taxon>Pseudomonadota</taxon>
        <taxon>Alphaproteobacteria</taxon>
        <taxon>Rhodobacterales</taxon>
        <taxon>Paracoccaceae</taxon>
        <taxon>Roseinatronobacter</taxon>
    </lineage>
</organism>
<sequence>MPQPCLEIVTYKVNSTREADHQREVAAKRALELPGFAGWLPLSDGQDHKERADVVAWTSREAAEEAAKVVGTAGAFEPFRATIAEFGAMRHFTLPTGGLPMMQAGDGVELGRFRLRQGVTEEALRAAHAQMIENHLSRQPGWRGQRLLRLPDGSWIDIAFAETETTAQSICASWSGNSDCDAFLALIEPVSMEFGSVA</sequence>
<name>A0A2K8KFU8_9RHOB</name>
<evidence type="ECO:0008006" key="3">
    <source>
        <dbReference type="Google" id="ProtNLM"/>
    </source>
</evidence>
<dbReference type="STRING" id="441209.GCA_001870665_00485"/>
<gene>
    <name evidence="1" type="ORF">BG454_03670</name>
</gene>